<dbReference type="OrthoDB" id="9801785at2"/>
<evidence type="ECO:0000259" key="2">
    <source>
        <dbReference type="Pfam" id="PF01370"/>
    </source>
</evidence>
<proteinExistence type="inferred from homology"/>
<keyword evidence="4" id="KW-1185">Reference proteome</keyword>
<evidence type="ECO:0000313" key="3">
    <source>
        <dbReference type="EMBL" id="SDH48274.1"/>
    </source>
</evidence>
<feature type="domain" description="NAD-dependent epimerase/dehydratase" evidence="2">
    <location>
        <begin position="6"/>
        <end position="235"/>
    </location>
</feature>
<organism evidence="3 4">
    <name type="scientific">Microbacterium pygmaeum</name>
    <dbReference type="NCBI Taxonomy" id="370764"/>
    <lineage>
        <taxon>Bacteria</taxon>
        <taxon>Bacillati</taxon>
        <taxon>Actinomycetota</taxon>
        <taxon>Actinomycetes</taxon>
        <taxon>Micrococcales</taxon>
        <taxon>Microbacteriaceae</taxon>
        <taxon>Microbacterium</taxon>
    </lineage>
</organism>
<dbReference type="InterPro" id="IPR001509">
    <property type="entry name" value="Epimerase_deHydtase"/>
</dbReference>
<dbReference type="PANTHER" id="PTHR43000">
    <property type="entry name" value="DTDP-D-GLUCOSE 4,6-DEHYDRATASE-RELATED"/>
    <property type="match status" value="1"/>
</dbReference>
<dbReference type="InterPro" id="IPR036291">
    <property type="entry name" value="NAD(P)-bd_dom_sf"/>
</dbReference>
<dbReference type="Gene3D" id="3.40.50.720">
    <property type="entry name" value="NAD(P)-binding Rossmann-like Domain"/>
    <property type="match status" value="1"/>
</dbReference>
<name>A0A1G8CSG6_9MICO</name>
<dbReference type="AlphaFoldDB" id="A0A1G8CSG6"/>
<dbReference type="EMBL" id="LT629692">
    <property type="protein sequence ID" value="SDH48274.1"/>
    <property type="molecule type" value="Genomic_DNA"/>
</dbReference>
<gene>
    <name evidence="3" type="ORF">SAMN04489810_3153</name>
</gene>
<comment type="similarity">
    <text evidence="1">Belongs to the NAD(P)-dependent epimerase/dehydratase family.</text>
</comment>
<dbReference type="Pfam" id="PF01370">
    <property type="entry name" value="Epimerase"/>
    <property type="match status" value="1"/>
</dbReference>
<accession>A0A1G8CSG6</accession>
<reference evidence="3 4" key="1">
    <citation type="submission" date="2016-10" db="EMBL/GenBank/DDBJ databases">
        <authorList>
            <person name="de Groot N.N."/>
        </authorList>
    </citation>
    <scope>NUCLEOTIDE SEQUENCE [LARGE SCALE GENOMIC DNA]</scope>
    <source>
        <strain evidence="3 4">DSM 23142</strain>
    </source>
</reference>
<evidence type="ECO:0000256" key="1">
    <source>
        <dbReference type="ARBA" id="ARBA00007637"/>
    </source>
</evidence>
<dbReference type="RefSeq" id="WP_091492146.1">
    <property type="nucleotide sequence ID" value="NZ_LT629692.1"/>
</dbReference>
<dbReference type="Proteomes" id="UP000199009">
    <property type="component" value="Chromosome I"/>
</dbReference>
<protein>
    <submittedName>
        <fullName evidence="3">Nucleoside-diphosphate-sugar epimerase</fullName>
    </submittedName>
</protein>
<dbReference type="STRING" id="370764.SAMN04489810_3153"/>
<dbReference type="Gene3D" id="3.90.25.10">
    <property type="entry name" value="UDP-galactose 4-epimerase, domain 1"/>
    <property type="match status" value="1"/>
</dbReference>
<dbReference type="SUPFAM" id="SSF51735">
    <property type="entry name" value="NAD(P)-binding Rossmann-fold domains"/>
    <property type="match status" value="1"/>
</dbReference>
<evidence type="ECO:0000313" key="4">
    <source>
        <dbReference type="Proteomes" id="UP000199009"/>
    </source>
</evidence>
<sequence>MTRRLIVTGVDGFVGRHLARLGADAGFEVFGVSRTKSPDRSLGANLSGYASADLRERWPADAPSDAVVVHLAGLAAVGASFDRPQDYLAGNSAMITTMCEARLAQRATGRVVGVSTGAVYANDGQRVATSENDDVAFSSPYVVSKVLVENQFAYYRARGLNSVIARPFNHIGPGQGPGFLVPDLLRQLRDLGSGQPLHVGNLSTARDYTDVRDVARAYLALAAADHLPHTLYNVASGVARTGRELLSKLCDAVGIPVPPLEVDASRIRAADPARIVGDATRLRDDLGWAPRIPFSQTIADTIDD</sequence>